<sequence>MYPQANGEAERAVRTIKDLWKKDCDYTRALLAYRATPLEHGLSPAQLLMGRHLRTTLPQAVAKLVPKWPALQAFRKNLIAALK</sequence>
<dbReference type="InterPro" id="IPR012337">
    <property type="entry name" value="RNaseH-like_sf"/>
</dbReference>
<dbReference type="InterPro" id="IPR036397">
    <property type="entry name" value="RNaseH_sf"/>
</dbReference>
<dbReference type="AlphaFoldDB" id="A0A3Q2WLY7"/>
<dbReference type="GeneTree" id="ENSGT00830000129370"/>
<dbReference type="Gene3D" id="3.30.420.10">
    <property type="entry name" value="Ribonuclease H-like superfamily/Ribonuclease H"/>
    <property type="match status" value="1"/>
</dbReference>
<organism evidence="1 2">
    <name type="scientific">Haplochromis burtoni</name>
    <name type="common">Burton's mouthbrooder</name>
    <name type="synonym">Chromis burtoni</name>
    <dbReference type="NCBI Taxonomy" id="8153"/>
    <lineage>
        <taxon>Eukaryota</taxon>
        <taxon>Metazoa</taxon>
        <taxon>Chordata</taxon>
        <taxon>Craniata</taxon>
        <taxon>Vertebrata</taxon>
        <taxon>Euteleostomi</taxon>
        <taxon>Actinopterygii</taxon>
        <taxon>Neopterygii</taxon>
        <taxon>Teleostei</taxon>
        <taxon>Neoteleostei</taxon>
        <taxon>Acanthomorphata</taxon>
        <taxon>Ovalentaria</taxon>
        <taxon>Cichlomorphae</taxon>
        <taxon>Cichliformes</taxon>
        <taxon>Cichlidae</taxon>
        <taxon>African cichlids</taxon>
        <taxon>Pseudocrenilabrinae</taxon>
        <taxon>Haplochromini</taxon>
        <taxon>Haplochromis</taxon>
    </lineage>
</organism>
<evidence type="ECO:0000313" key="1">
    <source>
        <dbReference type="Ensembl" id="ENSHBUP00000023054.1"/>
    </source>
</evidence>
<reference evidence="1" key="1">
    <citation type="submission" date="2025-08" db="UniProtKB">
        <authorList>
            <consortium name="Ensembl"/>
        </authorList>
    </citation>
    <scope>IDENTIFICATION</scope>
</reference>
<dbReference type="PANTHER" id="PTHR37984:SF9">
    <property type="entry name" value="INTEGRASE CATALYTIC DOMAIN-CONTAINING PROTEIN"/>
    <property type="match status" value="1"/>
</dbReference>
<dbReference type="Proteomes" id="UP000264840">
    <property type="component" value="Unplaced"/>
</dbReference>
<reference evidence="1" key="2">
    <citation type="submission" date="2025-09" db="UniProtKB">
        <authorList>
            <consortium name="Ensembl"/>
        </authorList>
    </citation>
    <scope>IDENTIFICATION</scope>
</reference>
<dbReference type="GO" id="GO:0003676">
    <property type="term" value="F:nucleic acid binding"/>
    <property type="evidence" value="ECO:0007669"/>
    <property type="project" value="InterPro"/>
</dbReference>
<evidence type="ECO:0008006" key="3">
    <source>
        <dbReference type="Google" id="ProtNLM"/>
    </source>
</evidence>
<accession>A0A3Q2WLY7</accession>
<keyword evidence="2" id="KW-1185">Reference proteome</keyword>
<dbReference type="SUPFAM" id="SSF53098">
    <property type="entry name" value="Ribonuclease H-like"/>
    <property type="match status" value="1"/>
</dbReference>
<dbReference type="STRING" id="8153.ENSHBUP00000023054"/>
<dbReference type="OMA" id="MGRRPHT"/>
<protein>
    <recommendedName>
        <fullName evidence="3">Integrase catalytic domain-containing protein</fullName>
    </recommendedName>
</protein>
<dbReference type="PANTHER" id="PTHR37984">
    <property type="entry name" value="PROTEIN CBG26694"/>
    <property type="match status" value="1"/>
</dbReference>
<proteinExistence type="predicted"/>
<dbReference type="Ensembl" id="ENSHBUT00000012079.1">
    <property type="protein sequence ID" value="ENSHBUP00000023054.1"/>
    <property type="gene ID" value="ENSHBUG00000003650.1"/>
</dbReference>
<evidence type="ECO:0000313" key="2">
    <source>
        <dbReference type="Proteomes" id="UP000264840"/>
    </source>
</evidence>
<name>A0A3Q2WLY7_HAPBU</name>
<dbReference type="InterPro" id="IPR050951">
    <property type="entry name" value="Retrovirus_Pol_polyprotein"/>
</dbReference>